<accession>A0A371H272</accession>
<name>A0A371H272_MUCPR</name>
<dbReference type="InterPro" id="IPR018247">
    <property type="entry name" value="EF_Hand_1_Ca_BS"/>
</dbReference>
<feature type="domain" description="EF-hand" evidence="5">
    <location>
        <begin position="219"/>
        <end position="254"/>
    </location>
</feature>
<evidence type="ECO:0000256" key="2">
    <source>
        <dbReference type="ARBA" id="ARBA00022723"/>
    </source>
</evidence>
<dbReference type="SUPFAM" id="SSF47473">
    <property type="entry name" value="EF-hand"/>
    <property type="match status" value="1"/>
</dbReference>
<dbReference type="GO" id="GO:0005509">
    <property type="term" value="F:calcium ion binding"/>
    <property type="evidence" value="ECO:0007669"/>
    <property type="project" value="InterPro"/>
</dbReference>
<dbReference type="PROSITE" id="PS00018">
    <property type="entry name" value="EF_HAND_1"/>
    <property type="match status" value="4"/>
</dbReference>
<dbReference type="SMART" id="SM00054">
    <property type="entry name" value="EFh"/>
    <property type="match status" value="4"/>
</dbReference>
<dbReference type="FunFam" id="1.10.238.10:FF:000089">
    <property type="entry name" value="calmodulin-like protein 3"/>
    <property type="match status" value="1"/>
</dbReference>
<keyword evidence="7" id="KW-1185">Reference proteome</keyword>
<evidence type="ECO:0000313" key="7">
    <source>
        <dbReference type="Proteomes" id="UP000257109"/>
    </source>
</evidence>
<reference evidence="6" key="1">
    <citation type="submission" date="2018-05" db="EMBL/GenBank/DDBJ databases">
        <title>Draft genome of Mucuna pruriens seed.</title>
        <authorList>
            <person name="Nnadi N.E."/>
            <person name="Vos R."/>
            <person name="Hasami M.H."/>
            <person name="Devisetty U.K."/>
            <person name="Aguiy J.C."/>
        </authorList>
    </citation>
    <scope>NUCLEOTIDE SEQUENCE [LARGE SCALE GENOMIC DNA]</scope>
    <source>
        <strain evidence="6">JCA_2017</strain>
    </source>
</reference>
<dbReference type="OrthoDB" id="26525at2759"/>
<feature type="domain" description="EF-hand" evidence="5">
    <location>
        <begin position="182"/>
        <end position="217"/>
    </location>
</feature>
<feature type="non-terminal residue" evidence="6">
    <location>
        <position position="1"/>
    </location>
</feature>
<dbReference type="InterPro" id="IPR011992">
    <property type="entry name" value="EF-hand-dom_pair"/>
</dbReference>
<evidence type="ECO:0000256" key="1">
    <source>
        <dbReference type="ARBA" id="ARBA00003291"/>
    </source>
</evidence>
<organism evidence="6 7">
    <name type="scientific">Mucuna pruriens</name>
    <name type="common">Velvet bean</name>
    <name type="synonym">Dolichos pruriens</name>
    <dbReference type="NCBI Taxonomy" id="157652"/>
    <lineage>
        <taxon>Eukaryota</taxon>
        <taxon>Viridiplantae</taxon>
        <taxon>Streptophyta</taxon>
        <taxon>Embryophyta</taxon>
        <taxon>Tracheophyta</taxon>
        <taxon>Spermatophyta</taxon>
        <taxon>Magnoliopsida</taxon>
        <taxon>eudicotyledons</taxon>
        <taxon>Gunneridae</taxon>
        <taxon>Pentapetalae</taxon>
        <taxon>rosids</taxon>
        <taxon>fabids</taxon>
        <taxon>Fabales</taxon>
        <taxon>Fabaceae</taxon>
        <taxon>Papilionoideae</taxon>
        <taxon>50 kb inversion clade</taxon>
        <taxon>NPAAA clade</taxon>
        <taxon>indigoferoid/millettioid clade</taxon>
        <taxon>Phaseoleae</taxon>
        <taxon>Mucuna</taxon>
    </lineage>
</organism>
<sequence length="254" mass="29192">MEHKFRRKDDCLCSQNPNTESPRRIALSISVMQSCGTTTIMLQPFTTCFTFLHRKIRFFLNQPLIMDMMSVFYKRKRPNKKFYSSYDLSTSSFLHMELSTQFQQVFKLIDTNGDGKISTTELSEVLSCLGYNKCRAAKEAESMVRVLDFNGDGFVDLDEFMVVMNGMEEREEDKIGSGMEHQDDGYLMDAFLVFDTDKNGLISAKELQRVLLNLGCDDCSLRECKRMIKGVDKNGDGFVDFQEFRSMMQSGLVN</sequence>
<dbReference type="Gene3D" id="1.10.238.10">
    <property type="entry name" value="EF-hand"/>
    <property type="match status" value="2"/>
</dbReference>
<dbReference type="GO" id="GO:0005737">
    <property type="term" value="C:cytoplasm"/>
    <property type="evidence" value="ECO:0007669"/>
    <property type="project" value="UniProtKB-ARBA"/>
</dbReference>
<proteinExistence type="predicted"/>
<dbReference type="InterPro" id="IPR039647">
    <property type="entry name" value="EF_hand_pair_protein_CML-like"/>
</dbReference>
<keyword evidence="4" id="KW-0106">Calcium</keyword>
<dbReference type="Pfam" id="PF13499">
    <property type="entry name" value="EF-hand_7"/>
    <property type="match status" value="2"/>
</dbReference>
<feature type="domain" description="EF-hand" evidence="5">
    <location>
        <begin position="97"/>
        <end position="132"/>
    </location>
</feature>
<dbReference type="PANTHER" id="PTHR10891">
    <property type="entry name" value="EF-HAND CALCIUM-BINDING DOMAIN CONTAINING PROTEIN"/>
    <property type="match status" value="1"/>
</dbReference>
<protein>
    <submittedName>
        <fullName evidence="6">Calcium-binding protein CML25</fullName>
    </submittedName>
</protein>
<feature type="domain" description="EF-hand" evidence="5">
    <location>
        <begin position="135"/>
        <end position="170"/>
    </location>
</feature>
<evidence type="ECO:0000313" key="6">
    <source>
        <dbReference type="EMBL" id="RDX96897.1"/>
    </source>
</evidence>
<evidence type="ECO:0000256" key="3">
    <source>
        <dbReference type="ARBA" id="ARBA00022737"/>
    </source>
</evidence>
<evidence type="ECO:0000256" key="4">
    <source>
        <dbReference type="ARBA" id="ARBA00022837"/>
    </source>
</evidence>
<dbReference type="EMBL" id="QJKJ01003780">
    <property type="protein sequence ID" value="RDX96897.1"/>
    <property type="molecule type" value="Genomic_DNA"/>
</dbReference>
<dbReference type="STRING" id="157652.A0A371H272"/>
<comment type="caution">
    <text evidence="6">The sequence shown here is derived from an EMBL/GenBank/DDBJ whole genome shotgun (WGS) entry which is preliminary data.</text>
</comment>
<dbReference type="InterPro" id="IPR002048">
    <property type="entry name" value="EF_hand_dom"/>
</dbReference>
<keyword evidence="3" id="KW-0677">Repeat</keyword>
<evidence type="ECO:0000259" key="5">
    <source>
        <dbReference type="PROSITE" id="PS50222"/>
    </source>
</evidence>
<dbReference type="PROSITE" id="PS50222">
    <property type="entry name" value="EF_HAND_2"/>
    <property type="match status" value="4"/>
</dbReference>
<dbReference type="AlphaFoldDB" id="A0A371H272"/>
<comment type="function">
    <text evidence="1">Potential calcium sensor.</text>
</comment>
<keyword evidence="2" id="KW-0479">Metal-binding</keyword>
<dbReference type="CDD" id="cd00051">
    <property type="entry name" value="EFh"/>
    <property type="match status" value="2"/>
</dbReference>
<dbReference type="Proteomes" id="UP000257109">
    <property type="component" value="Unassembled WGS sequence"/>
</dbReference>
<gene>
    <name evidence="6" type="primary">CML25</name>
    <name evidence="6" type="ORF">CR513_20394</name>
</gene>
<dbReference type="PROSITE" id="PS51257">
    <property type="entry name" value="PROKAR_LIPOPROTEIN"/>
    <property type="match status" value="1"/>
</dbReference>